<feature type="transmembrane region" description="Helical" evidence="6">
    <location>
        <begin position="120"/>
        <end position="138"/>
    </location>
</feature>
<organism evidence="7 8">
    <name type="scientific">Eggerthella guodeyinii</name>
    <dbReference type="NCBI Taxonomy" id="2690837"/>
    <lineage>
        <taxon>Bacteria</taxon>
        <taxon>Bacillati</taxon>
        <taxon>Actinomycetota</taxon>
        <taxon>Coriobacteriia</taxon>
        <taxon>Eggerthellales</taxon>
        <taxon>Eggerthellaceae</taxon>
        <taxon>Eggerthella</taxon>
    </lineage>
</organism>
<evidence type="ECO:0000256" key="1">
    <source>
        <dbReference type="ARBA" id="ARBA00004651"/>
    </source>
</evidence>
<comment type="caution">
    <text evidence="7">The sequence shown here is derived from an EMBL/GenBank/DDBJ whole genome shotgun (WGS) entry which is preliminary data.</text>
</comment>
<dbReference type="AlphaFoldDB" id="A0A6N7RRQ6"/>
<feature type="transmembrane region" description="Helical" evidence="6">
    <location>
        <begin position="192"/>
        <end position="215"/>
    </location>
</feature>
<evidence type="ECO:0000256" key="6">
    <source>
        <dbReference type="SAM" id="Phobius"/>
    </source>
</evidence>
<feature type="transmembrane region" description="Helical" evidence="6">
    <location>
        <begin position="236"/>
        <end position="259"/>
    </location>
</feature>
<name>A0A6N7RRQ6_9ACTN</name>
<accession>A0A6N7RRQ6</accession>
<gene>
    <name evidence="7" type="ORF">GJG86_14405</name>
</gene>
<protein>
    <recommendedName>
        <fullName evidence="9">Polysaccharide biosynthesis protein</fullName>
    </recommendedName>
</protein>
<keyword evidence="5 6" id="KW-0472">Membrane</keyword>
<evidence type="ECO:0000256" key="2">
    <source>
        <dbReference type="ARBA" id="ARBA00022475"/>
    </source>
</evidence>
<keyword evidence="3 6" id="KW-0812">Transmembrane</keyword>
<feature type="transmembrane region" description="Helical" evidence="6">
    <location>
        <begin position="159"/>
        <end position="180"/>
    </location>
</feature>
<reference evidence="8" key="1">
    <citation type="submission" date="2019-08" db="EMBL/GenBank/DDBJ databases">
        <title>Arthrobacter sp. nov., isolated from plateau pika and Tibetan wild ass.</title>
        <authorList>
            <person name="Ge Y."/>
        </authorList>
    </citation>
    <scope>NUCLEOTIDE SEQUENCE [LARGE SCALE GENOMIC DNA]</scope>
    <source>
        <strain evidence="8">HF-4214</strain>
    </source>
</reference>
<proteinExistence type="predicted"/>
<dbReference type="PANTHER" id="PTHR30250:SF11">
    <property type="entry name" value="O-ANTIGEN TRANSPORTER-RELATED"/>
    <property type="match status" value="1"/>
</dbReference>
<dbReference type="InterPro" id="IPR050833">
    <property type="entry name" value="Poly_Biosynth_Transport"/>
</dbReference>
<evidence type="ECO:0008006" key="9">
    <source>
        <dbReference type="Google" id="ProtNLM"/>
    </source>
</evidence>
<dbReference type="Proteomes" id="UP000438093">
    <property type="component" value="Unassembled WGS sequence"/>
</dbReference>
<evidence type="ECO:0000256" key="3">
    <source>
        <dbReference type="ARBA" id="ARBA00022692"/>
    </source>
</evidence>
<feature type="transmembrane region" description="Helical" evidence="6">
    <location>
        <begin position="98"/>
        <end position="114"/>
    </location>
</feature>
<feature type="transmembrane region" description="Helical" evidence="6">
    <location>
        <begin position="306"/>
        <end position="327"/>
    </location>
</feature>
<dbReference type="PANTHER" id="PTHR30250">
    <property type="entry name" value="PST FAMILY PREDICTED COLANIC ACID TRANSPORTER"/>
    <property type="match status" value="1"/>
</dbReference>
<feature type="transmembrane region" description="Helical" evidence="6">
    <location>
        <begin position="33"/>
        <end position="53"/>
    </location>
</feature>
<keyword evidence="8" id="KW-1185">Reference proteome</keyword>
<comment type="subcellular location">
    <subcellularLocation>
        <location evidence="1">Cell membrane</location>
        <topology evidence="1">Multi-pass membrane protein</topology>
    </subcellularLocation>
</comment>
<evidence type="ECO:0000313" key="8">
    <source>
        <dbReference type="Proteomes" id="UP000438093"/>
    </source>
</evidence>
<keyword evidence="2" id="KW-1003">Cell membrane</keyword>
<evidence type="ECO:0000256" key="4">
    <source>
        <dbReference type="ARBA" id="ARBA00022989"/>
    </source>
</evidence>
<keyword evidence="4 6" id="KW-1133">Transmembrane helix</keyword>
<dbReference type="GO" id="GO:0005886">
    <property type="term" value="C:plasma membrane"/>
    <property type="evidence" value="ECO:0007669"/>
    <property type="project" value="UniProtKB-SubCell"/>
</dbReference>
<sequence length="361" mass="39063">MSMGIIFASIALYKIRTFQVSDLDNEYSGRNYVAFRFITIAAGAVFCLVYLALTTRDVTYISISLLYLIFKADETFADVLYGIEQKFDRMDYIGKSQIMRGFASLIGFAIPLALTGNLFVAIAGMAGCCASITVLYDIRRARLFEPIRPRIEKSTAIALARACFLAMVASLLANSIVSVVRQYFGLAYGDELLGIYASVATPAVLIQVAATYLYSPMVGSLSYSWRNKSTSAFKTQFFKILFVIVAIVGILVLALSLIGSQALVLVFGPSIAPYTYLFPFVLVATGAIGILFYINDVLIILRRTVAMLACNAIALTASLVSAFVIVPNFGMNGINFAIILAAATGSLLGIGVIAKARNRVD</sequence>
<evidence type="ECO:0000256" key="5">
    <source>
        <dbReference type="ARBA" id="ARBA00023136"/>
    </source>
</evidence>
<feature type="transmembrane region" description="Helical" evidence="6">
    <location>
        <begin position="333"/>
        <end position="354"/>
    </location>
</feature>
<feature type="transmembrane region" description="Helical" evidence="6">
    <location>
        <begin position="271"/>
        <end position="294"/>
    </location>
</feature>
<evidence type="ECO:0000313" key="7">
    <source>
        <dbReference type="EMBL" id="MRX83672.1"/>
    </source>
</evidence>
<dbReference type="EMBL" id="VTFY01000013">
    <property type="protein sequence ID" value="MRX83672.1"/>
    <property type="molecule type" value="Genomic_DNA"/>
</dbReference>